<dbReference type="Pfam" id="PF09811">
    <property type="entry name" value="Yae1_N"/>
    <property type="match status" value="1"/>
</dbReference>
<protein>
    <recommendedName>
        <fullName evidence="3">Essential protein Yae1 N-terminal domain-containing protein</fullName>
    </recommendedName>
</protein>
<keyword evidence="5" id="KW-1185">Reference proteome</keyword>
<dbReference type="Proteomes" id="UP000803884">
    <property type="component" value="Unassembled WGS sequence"/>
</dbReference>
<dbReference type="InterPro" id="IPR052436">
    <property type="entry name" value="LTO1_adapter"/>
</dbReference>
<organism evidence="4 5">
    <name type="scientific">Cladosporium halotolerans</name>
    <dbReference type="NCBI Taxonomy" id="1052096"/>
    <lineage>
        <taxon>Eukaryota</taxon>
        <taxon>Fungi</taxon>
        <taxon>Dikarya</taxon>
        <taxon>Ascomycota</taxon>
        <taxon>Pezizomycotina</taxon>
        <taxon>Dothideomycetes</taxon>
        <taxon>Dothideomycetidae</taxon>
        <taxon>Cladosporiales</taxon>
        <taxon>Cladosporiaceae</taxon>
        <taxon>Cladosporium</taxon>
    </lineage>
</organism>
<comment type="caution">
    <text evidence="4">The sequence shown here is derived from an EMBL/GenBank/DDBJ whole genome shotgun (WGS) entry which is preliminary data.</text>
</comment>
<evidence type="ECO:0000313" key="5">
    <source>
        <dbReference type="Proteomes" id="UP000803884"/>
    </source>
</evidence>
<dbReference type="GeneID" id="96006045"/>
<sequence length="186" mass="20094">MSSEQQPSASADPFESLLSLEEQYHTEGRNLGIAEGEKSGRIEGRVFGLEKSFEKFIEFGKLSGRAAVWDARLPEASTGLEVGKEEPPGLGPLPGAGSERLGRHVKRLVELTNADDVSRENSEDGVQDFDDRLREAKSKAVLVERLVGEGKEGSGGNAVKRAGVKPTQTKSDEMEDFGGLPRALQK</sequence>
<gene>
    <name evidence="4" type="ORF">WHR41_04601</name>
</gene>
<accession>A0AB34KRL3</accession>
<feature type="region of interest" description="Disordered" evidence="2">
    <location>
        <begin position="150"/>
        <end position="186"/>
    </location>
</feature>
<feature type="region of interest" description="Disordered" evidence="2">
    <location>
        <begin position="1"/>
        <end position="21"/>
    </location>
</feature>
<name>A0AB34KRL3_9PEZI</name>
<dbReference type="PANTHER" id="PTHR28532">
    <property type="entry name" value="GEO13458P1"/>
    <property type="match status" value="1"/>
</dbReference>
<evidence type="ECO:0000313" key="4">
    <source>
        <dbReference type="EMBL" id="KAL1586816.1"/>
    </source>
</evidence>
<dbReference type="PANTHER" id="PTHR28532:SF1">
    <property type="entry name" value="ORAL CANCER OVEREXPRESSED 1"/>
    <property type="match status" value="1"/>
</dbReference>
<feature type="domain" description="Essential protein Yae1 N-terminal" evidence="3">
    <location>
        <begin position="32"/>
        <end position="66"/>
    </location>
</feature>
<evidence type="ECO:0000259" key="3">
    <source>
        <dbReference type="Pfam" id="PF09811"/>
    </source>
</evidence>
<comment type="similarity">
    <text evidence="1">Belongs to the LTO1 family.</text>
</comment>
<dbReference type="RefSeq" id="XP_069229921.1">
    <property type="nucleotide sequence ID" value="XM_069373207.1"/>
</dbReference>
<feature type="region of interest" description="Disordered" evidence="2">
    <location>
        <begin position="79"/>
        <end position="99"/>
    </location>
</feature>
<proteinExistence type="inferred from homology"/>
<evidence type="ECO:0000256" key="2">
    <source>
        <dbReference type="SAM" id="MobiDB-lite"/>
    </source>
</evidence>
<dbReference type="AlphaFoldDB" id="A0AB34KRL3"/>
<dbReference type="EMBL" id="JAAQHG020000013">
    <property type="protein sequence ID" value="KAL1586816.1"/>
    <property type="molecule type" value="Genomic_DNA"/>
</dbReference>
<dbReference type="InterPro" id="IPR019191">
    <property type="entry name" value="Essential_protein_Yae1_N"/>
</dbReference>
<reference evidence="4 5" key="1">
    <citation type="journal article" date="2020" name="Microbiol. Resour. Announc.">
        <title>Draft Genome Sequence of a Cladosporium Species Isolated from the Mesophotic Ascidian Didemnum maculosum.</title>
        <authorList>
            <person name="Gioti A."/>
            <person name="Siaperas R."/>
            <person name="Nikolaivits E."/>
            <person name="Le Goff G."/>
            <person name="Ouazzani J."/>
            <person name="Kotoulas G."/>
            <person name="Topakas E."/>
        </authorList>
    </citation>
    <scope>NUCLEOTIDE SEQUENCE [LARGE SCALE GENOMIC DNA]</scope>
    <source>
        <strain evidence="4 5">TM138-S3</strain>
    </source>
</reference>
<evidence type="ECO:0000256" key="1">
    <source>
        <dbReference type="ARBA" id="ARBA00038090"/>
    </source>
</evidence>